<dbReference type="AlphaFoldDB" id="A0A938XSV8"/>
<gene>
    <name evidence="1" type="ORF">JOD01_001408</name>
</gene>
<keyword evidence="2" id="KW-1185">Reference proteome</keyword>
<dbReference type="RefSeq" id="WP_204517525.1">
    <property type="nucleotide sequence ID" value="NZ_BAABIN010000033.1"/>
</dbReference>
<sequence length="74" mass="8461">MYIGREFSELTMTPVDQWELHELLYFHHAMSELAAYLNTEGVSIHSKIIHELEARGPIGQDSGGWDHSSTVIYD</sequence>
<evidence type="ECO:0008006" key="3">
    <source>
        <dbReference type="Google" id="ProtNLM"/>
    </source>
</evidence>
<evidence type="ECO:0000313" key="2">
    <source>
        <dbReference type="Proteomes" id="UP000717624"/>
    </source>
</evidence>
<accession>A0A938XSV8</accession>
<proteinExistence type="predicted"/>
<dbReference type="Proteomes" id="UP000717624">
    <property type="component" value="Unassembled WGS sequence"/>
</dbReference>
<dbReference type="EMBL" id="JAFBEB010000003">
    <property type="protein sequence ID" value="MBM7589808.1"/>
    <property type="molecule type" value="Genomic_DNA"/>
</dbReference>
<organism evidence="1 2">
    <name type="scientific">Brevibacillus fulvus</name>
    <dbReference type="NCBI Taxonomy" id="1125967"/>
    <lineage>
        <taxon>Bacteria</taxon>
        <taxon>Bacillati</taxon>
        <taxon>Bacillota</taxon>
        <taxon>Bacilli</taxon>
        <taxon>Bacillales</taxon>
        <taxon>Paenibacillaceae</taxon>
        <taxon>Brevibacillus</taxon>
    </lineage>
</organism>
<protein>
    <recommendedName>
        <fullName evidence="3">Cytosolic protein</fullName>
    </recommendedName>
</protein>
<reference evidence="1" key="1">
    <citation type="submission" date="2021-01" db="EMBL/GenBank/DDBJ databases">
        <title>Genomic Encyclopedia of Type Strains, Phase IV (KMG-IV): sequencing the most valuable type-strain genomes for metagenomic binning, comparative biology and taxonomic classification.</title>
        <authorList>
            <person name="Goeker M."/>
        </authorList>
    </citation>
    <scope>NUCLEOTIDE SEQUENCE</scope>
    <source>
        <strain evidence="1">DSM 25523</strain>
    </source>
</reference>
<name>A0A938XSV8_9BACL</name>
<evidence type="ECO:0000313" key="1">
    <source>
        <dbReference type="EMBL" id="MBM7589808.1"/>
    </source>
</evidence>
<comment type="caution">
    <text evidence="1">The sequence shown here is derived from an EMBL/GenBank/DDBJ whole genome shotgun (WGS) entry which is preliminary data.</text>
</comment>